<gene>
    <name evidence="12" type="ORF">GCM10009681_00350</name>
</gene>
<keyword evidence="10" id="KW-0472">Membrane</keyword>
<comment type="subcellular location">
    <subcellularLocation>
        <location evidence="2">Membrane</location>
        <topology evidence="2">Multi-pass membrane protein</topology>
    </subcellularLocation>
</comment>
<dbReference type="InterPro" id="IPR005467">
    <property type="entry name" value="His_kinase_dom"/>
</dbReference>
<dbReference type="PRINTS" id="PR00344">
    <property type="entry name" value="BCTRLSENSOR"/>
</dbReference>
<feature type="domain" description="Histidine kinase" evidence="11">
    <location>
        <begin position="1"/>
        <end position="69"/>
    </location>
</feature>
<name>A0ABN2JNZ9_9ACTN</name>
<keyword evidence="13" id="KW-1185">Reference proteome</keyword>
<proteinExistence type="predicted"/>
<dbReference type="InterPro" id="IPR003594">
    <property type="entry name" value="HATPase_dom"/>
</dbReference>
<dbReference type="InterPro" id="IPR036890">
    <property type="entry name" value="HATPase_C_sf"/>
</dbReference>
<comment type="caution">
    <text evidence="12">The sequence shown here is derived from an EMBL/GenBank/DDBJ whole genome shotgun (WGS) entry which is preliminary data.</text>
</comment>
<evidence type="ECO:0000256" key="3">
    <source>
        <dbReference type="ARBA" id="ARBA00012438"/>
    </source>
</evidence>
<evidence type="ECO:0000256" key="6">
    <source>
        <dbReference type="ARBA" id="ARBA00022692"/>
    </source>
</evidence>
<keyword evidence="7" id="KW-0418">Kinase</keyword>
<organism evidence="12 13">
    <name type="scientific">Luedemannella helvata</name>
    <dbReference type="NCBI Taxonomy" id="349315"/>
    <lineage>
        <taxon>Bacteria</taxon>
        <taxon>Bacillati</taxon>
        <taxon>Actinomycetota</taxon>
        <taxon>Actinomycetes</taxon>
        <taxon>Micromonosporales</taxon>
        <taxon>Micromonosporaceae</taxon>
        <taxon>Luedemannella</taxon>
    </lineage>
</organism>
<dbReference type="InterPro" id="IPR004358">
    <property type="entry name" value="Sig_transdc_His_kin-like_C"/>
</dbReference>
<keyword evidence="9" id="KW-0902">Two-component regulatory system</keyword>
<evidence type="ECO:0000256" key="1">
    <source>
        <dbReference type="ARBA" id="ARBA00000085"/>
    </source>
</evidence>
<keyword evidence="8" id="KW-1133">Transmembrane helix</keyword>
<evidence type="ECO:0000256" key="2">
    <source>
        <dbReference type="ARBA" id="ARBA00004141"/>
    </source>
</evidence>
<sequence length="69" mass="7064">MNSGPVVPPYDVPVLFEPFRRLGAERVVTNKGAGLGLSIVRSVARAHGGEVAATPREGGGLVVTVTLPA</sequence>
<keyword evidence="5" id="KW-0808">Transferase</keyword>
<dbReference type="EC" id="2.7.13.3" evidence="3"/>
<dbReference type="Gene3D" id="3.30.565.10">
    <property type="entry name" value="Histidine kinase-like ATPase, C-terminal domain"/>
    <property type="match status" value="1"/>
</dbReference>
<dbReference type="PROSITE" id="PS50109">
    <property type="entry name" value="HIS_KIN"/>
    <property type="match status" value="1"/>
</dbReference>
<dbReference type="PANTHER" id="PTHR45436:SF15">
    <property type="entry name" value="SENSOR HISTIDINE KINASE CUSS"/>
    <property type="match status" value="1"/>
</dbReference>
<evidence type="ECO:0000256" key="10">
    <source>
        <dbReference type="ARBA" id="ARBA00023136"/>
    </source>
</evidence>
<dbReference type="PANTHER" id="PTHR45436">
    <property type="entry name" value="SENSOR HISTIDINE KINASE YKOH"/>
    <property type="match status" value="1"/>
</dbReference>
<evidence type="ECO:0000256" key="7">
    <source>
        <dbReference type="ARBA" id="ARBA00022777"/>
    </source>
</evidence>
<reference evidence="12 13" key="1">
    <citation type="journal article" date="2019" name="Int. J. Syst. Evol. Microbiol.">
        <title>The Global Catalogue of Microorganisms (GCM) 10K type strain sequencing project: providing services to taxonomists for standard genome sequencing and annotation.</title>
        <authorList>
            <consortium name="The Broad Institute Genomics Platform"/>
            <consortium name="The Broad Institute Genome Sequencing Center for Infectious Disease"/>
            <person name="Wu L."/>
            <person name="Ma J."/>
        </authorList>
    </citation>
    <scope>NUCLEOTIDE SEQUENCE [LARGE SCALE GENOMIC DNA]</scope>
    <source>
        <strain evidence="12 13">JCM 13249</strain>
    </source>
</reference>
<dbReference type="Pfam" id="PF02518">
    <property type="entry name" value="HATPase_c"/>
    <property type="match status" value="1"/>
</dbReference>
<evidence type="ECO:0000256" key="8">
    <source>
        <dbReference type="ARBA" id="ARBA00022989"/>
    </source>
</evidence>
<evidence type="ECO:0000256" key="4">
    <source>
        <dbReference type="ARBA" id="ARBA00022553"/>
    </source>
</evidence>
<dbReference type="EMBL" id="BAAALS010000001">
    <property type="protein sequence ID" value="GAA1734165.1"/>
    <property type="molecule type" value="Genomic_DNA"/>
</dbReference>
<comment type="catalytic activity">
    <reaction evidence="1">
        <text>ATP + protein L-histidine = ADP + protein N-phospho-L-histidine.</text>
        <dbReference type="EC" id="2.7.13.3"/>
    </reaction>
</comment>
<protein>
    <recommendedName>
        <fullName evidence="3">histidine kinase</fullName>
        <ecNumber evidence="3">2.7.13.3</ecNumber>
    </recommendedName>
</protein>
<evidence type="ECO:0000313" key="12">
    <source>
        <dbReference type="EMBL" id="GAA1734165.1"/>
    </source>
</evidence>
<dbReference type="SUPFAM" id="SSF55874">
    <property type="entry name" value="ATPase domain of HSP90 chaperone/DNA topoisomerase II/histidine kinase"/>
    <property type="match status" value="1"/>
</dbReference>
<evidence type="ECO:0000256" key="5">
    <source>
        <dbReference type="ARBA" id="ARBA00022679"/>
    </source>
</evidence>
<dbReference type="Proteomes" id="UP001500655">
    <property type="component" value="Unassembled WGS sequence"/>
</dbReference>
<accession>A0ABN2JNZ9</accession>
<evidence type="ECO:0000313" key="13">
    <source>
        <dbReference type="Proteomes" id="UP001500655"/>
    </source>
</evidence>
<keyword evidence="4" id="KW-0597">Phosphoprotein</keyword>
<dbReference type="InterPro" id="IPR050428">
    <property type="entry name" value="TCS_sensor_his_kinase"/>
</dbReference>
<keyword evidence="6" id="KW-0812">Transmembrane</keyword>
<evidence type="ECO:0000256" key="9">
    <source>
        <dbReference type="ARBA" id="ARBA00023012"/>
    </source>
</evidence>
<evidence type="ECO:0000259" key="11">
    <source>
        <dbReference type="PROSITE" id="PS50109"/>
    </source>
</evidence>